<dbReference type="Proteomes" id="UP000605970">
    <property type="component" value="Unassembled WGS sequence"/>
</dbReference>
<keyword evidence="1" id="KW-1133">Transmembrane helix</keyword>
<organism evidence="2 3">
    <name type="scientific">Meloidogyne graminicola</name>
    <dbReference type="NCBI Taxonomy" id="189291"/>
    <lineage>
        <taxon>Eukaryota</taxon>
        <taxon>Metazoa</taxon>
        <taxon>Ecdysozoa</taxon>
        <taxon>Nematoda</taxon>
        <taxon>Chromadorea</taxon>
        <taxon>Rhabditida</taxon>
        <taxon>Tylenchina</taxon>
        <taxon>Tylenchomorpha</taxon>
        <taxon>Tylenchoidea</taxon>
        <taxon>Meloidogynidae</taxon>
        <taxon>Meloidogyninae</taxon>
        <taxon>Meloidogyne</taxon>
    </lineage>
</organism>
<dbReference type="AlphaFoldDB" id="A0A8S9ZQ12"/>
<keyword evidence="1" id="KW-0812">Transmembrane</keyword>
<keyword evidence="3" id="KW-1185">Reference proteome</keyword>
<sequence>MFYLAQKIYVIHYIKDDKITSTIFWLISDQKLSLFAISPLSHISQPIFVYKIQTLQICFFFFFLFIVIVLFEQINLDNLKKKINSKIINKKKYLFNYNITFQLNKVKKIEEEEEEEERGFIEPVRLPGLYERPSLFFAKFILKIILN</sequence>
<accession>A0A8S9ZQ12</accession>
<reference evidence="2" key="1">
    <citation type="journal article" date="2020" name="Ecol. Evol.">
        <title>Genome structure and content of the rice root-knot nematode (Meloidogyne graminicola).</title>
        <authorList>
            <person name="Phan N.T."/>
            <person name="Danchin E.G.J."/>
            <person name="Klopp C."/>
            <person name="Perfus-Barbeoch L."/>
            <person name="Kozlowski D.K."/>
            <person name="Koutsovoulos G.D."/>
            <person name="Lopez-Roques C."/>
            <person name="Bouchez O."/>
            <person name="Zahm M."/>
            <person name="Besnard G."/>
            <person name="Bellafiore S."/>
        </authorList>
    </citation>
    <scope>NUCLEOTIDE SEQUENCE</scope>
    <source>
        <strain evidence="2">VN-18</strain>
    </source>
</reference>
<evidence type="ECO:0008006" key="4">
    <source>
        <dbReference type="Google" id="ProtNLM"/>
    </source>
</evidence>
<dbReference type="EMBL" id="JABEBT010000046">
    <property type="protein sequence ID" value="KAF7635156.1"/>
    <property type="molecule type" value="Genomic_DNA"/>
</dbReference>
<evidence type="ECO:0000256" key="1">
    <source>
        <dbReference type="SAM" id="Phobius"/>
    </source>
</evidence>
<feature type="transmembrane region" description="Helical" evidence="1">
    <location>
        <begin position="48"/>
        <end position="71"/>
    </location>
</feature>
<proteinExistence type="predicted"/>
<name>A0A8S9ZQ12_9BILA</name>
<comment type="caution">
    <text evidence="2">The sequence shown here is derived from an EMBL/GenBank/DDBJ whole genome shotgun (WGS) entry which is preliminary data.</text>
</comment>
<protein>
    <recommendedName>
        <fullName evidence="4">Transmembrane protein</fullName>
    </recommendedName>
</protein>
<evidence type="ECO:0000313" key="3">
    <source>
        <dbReference type="Proteomes" id="UP000605970"/>
    </source>
</evidence>
<keyword evidence="1" id="KW-0472">Membrane</keyword>
<gene>
    <name evidence="2" type="ORF">Mgra_00005439</name>
</gene>
<evidence type="ECO:0000313" key="2">
    <source>
        <dbReference type="EMBL" id="KAF7635156.1"/>
    </source>
</evidence>